<organism evidence="2 3">
    <name type="scientific">Micromonospora chaiyaphumensis</name>
    <dbReference type="NCBI Taxonomy" id="307119"/>
    <lineage>
        <taxon>Bacteria</taxon>
        <taxon>Bacillati</taxon>
        <taxon>Actinomycetota</taxon>
        <taxon>Actinomycetes</taxon>
        <taxon>Micromonosporales</taxon>
        <taxon>Micromonosporaceae</taxon>
        <taxon>Micromonospora</taxon>
    </lineage>
</organism>
<name>A0A1C4WD20_9ACTN</name>
<feature type="compositionally biased region" description="Basic and acidic residues" evidence="1">
    <location>
        <begin position="1"/>
        <end position="10"/>
    </location>
</feature>
<evidence type="ECO:0000256" key="1">
    <source>
        <dbReference type="SAM" id="MobiDB-lite"/>
    </source>
</evidence>
<gene>
    <name evidence="2" type="ORF">GA0070214_103429</name>
</gene>
<evidence type="ECO:0000313" key="2">
    <source>
        <dbReference type="EMBL" id="SCE93811.1"/>
    </source>
</evidence>
<evidence type="ECO:0000313" key="3">
    <source>
        <dbReference type="Proteomes" id="UP000199629"/>
    </source>
</evidence>
<dbReference type="EMBL" id="FMCS01000003">
    <property type="protein sequence ID" value="SCE93811.1"/>
    <property type="molecule type" value="Genomic_DNA"/>
</dbReference>
<sequence length="48" mass="5093">MAMSSKKPDDGSGGIRQRSEEEAAPVGPPNGSADVRRRWLAVIDRVAA</sequence>
<protein>
    <submittedName>
        <fullName evidence="2">Uncharacterized protein</fullName>
    </submittedName>
</protein>
<feature type="region of interest" description="Disordered" evidence="1">
    <location>
        <begin position="1"/>
        <end position="36"/>
    </location>
</feature>
<accession>A0A1C4WD20</accession>
<dbReference type="AlphaFoldDB" id="A0A1C4WD20"/>
<keyword evidence="3" id="KW-1185">Reference proteome</keyword>
<proteinExistence type="predicted"/>
<dbReference type="Proteomes" id="UP000199629">
    <property type="component" value="Unassembled WGS sequence"/>
</dbReference>
<reference evidence="3" key="1">
    <citation type="submission" date="2016-06" db="EMBL/GenBank/DDBJ databases">
        <authorList>
            <person name="Varghese N."/>
            <person name="Submissions Spin"/>
        </authorList>
    </citation>
    <scope>NUCLEOTIDE SEQUENCE [LARGE SCALE GENOMIC DNA]</scope>
    <source>
        <strain evidence="3">DSM 45246</strain>
    </source>
</reference>